<dbReference type="RefSeq" id="WP_288195724.1">
    <property type="nucleotide sequence ID" value="NZ_LT608334.1"/>
</dbReference>
<evidence type="ECO:0000256" key="2">
    <source>
        <dbReference type="ARBA" id="ARBA00022691"/>
    </source>
</evidence>
<keyword evidence="2" id="KW-0949">S-adenosyl-L-methionine</keyword>
<dbReference type="SFLD" id="SFLDS00029">
    <property type="entry name" value="Radical_SAM"/>
    <property type="match status" value="1"/>
</dbReference>
<dbReference type="Pfam" id="PF04055">
    <property type="entry name" value="Radical_SAM"/>
    <property type="match status" value="1"/>
</dbReference>
<dbReference type="SUPFAM" id="SSF102114">
    <property type="entry name" value="Radical SAM enzymes"/>
    <property type="match status" value="1"/>
</dbReference>
<evidence type="ECO:0000256" key="1">
    <source>
        <dbReference type="ARBA" id="ARBA00001966"/>
    </source>
</evidence>
<dbReference type="EMBL" id="FMJD01000001">
    <property type="protein sequence ID" value="SCM70943.1"/>
    <property type="molecule type" value="Genomic_DNA"/>
</dbReference>
<dbReference type="InterPro" id="IPR013785">
    <property type="entry name" value="Aldolase_TIM"/>
</dbReference>
<feature type="domain" description="Radical SAM core" evidence="6">
    <location>
        <begin position="92"/>
        <end position="307"/>
    </location>
</feature>
<evidence type="ECO:0000259" key="6">
    <source>
        <dbReference type="PROSITE" id="PS51918"/>
    </source>
</evidence>
<evidence type="ECO:0000256" key="3">
    <source>
        <dbReference type="ARBA" id="ARBA00022723"/>
    </source>
</evidence>
<evidence type="ECO:0000256" key="5">
    <source>
        <dbReference type="ARBA" id="ARBA00023014"/>
    </source>
</evidence>
<dbReference type="PROSITE" id="PS51918">
    <property type="entry name" value="RADICAL_SAM"/>
    <property type="match status" value="1"/>
</dbReference>
<dbReference type="PANTHER" id="PTHR43306:SF1">
    <property type="entry name" value="7,8-DIHYDRO-6-HYDROXYMETHYLPTERIN DIMETHYLTRANSFERASE"/>
    <property type="match status" value="1"/>
</dbReference>
<dbReference type="InterPro" id="IPR054698">
    <property type="entry name" value="rSAM_Se_TrsS"/>
</dbReference>
<dbReference type="PANTHER" id="PTHR43306">
    <property type="entry name" value="7,8-DIHYDRO-6-HYDROXYMETHYLPTERIN DIMETHYLTRANSFERASE"/>
    <property type="match status" value="1"/>
</dbReference>
<dbReference type="InterPro" id="IPR056488">
    <property type="entry name" value="Zn_ribbon_HMPTM"/>
</dbReference>
<organism evidence="7">
    <name type="scientific">uncultured Pleomorphomonas sp</name>
    <dbReference type="NCBI Taxonomy" id="442121"/>
    <lineage>
        <taxon>Bacteria</taxon>
        <taxon>Pseudomonadati</taxon>
        <taxon>Pseudomonadota</taxon>
        <taxon>Alphaproteobacteria</taxon>
        <taxon>Hyphomicrobiales</taxon>
        <taxon>Pleomorphomonadaceae</taxon>
        <taxon>Pleomorphomonas</taxon>
        <taxon>environmental samples</taxon>
    </lineage>
</organism>
<evidence type="ECO:0000313" key="7">
    <source>
        <dbReference type="EMBL" id="SCM70943.1"/>
    </source>
</evidence>
<keyword evidence="5" id="KW-0411">Iron-sulfur</keyword>
<evidence type="ECO:0000256" key="4">
    <source>
        <dbReference type="ARBA" id="ARBA00023004"/>
    </source>
</evidence>
<name>A0A212L074_9HYPH</name>
<dbReference type="InterPro" id="IPR007197">
    <property type="entry name" value="rSAM"/>
</dbReference>
<comment type="cofactor">
    <cofactor evidence="1">
        <name>[4Fe-4S] cluster</name>
        <dbReference type="ChEBI" id="CHEBI:49883"/>
    </cofactor>
</comment>
<keyword evidence="4" id="KW-0408">Iron</keyword>
<proteinExistence type="predicted"/>
<dbReference type="AlphaFoldDB" id="A0A212L074"/>
<keyword evidence="3" id="KW-0479">Metal-binding</keyword>
<dbReference type="SFLD" id="SFLDG01100">
    <property type="entry name" value="methyltransferase_(Class_D)"/>
    <property type="match status" value="1"/>
</dbReference>
<dbReference type="CDD" id="cd01335">
    <property type="entry name" value="Radical_SAM"/>
    <property type="match status" value="1"/>
</dbReference>
<sequence length="464" mass="49640">MTGPVRLSLGRTRSVCPECLGTIPAERFAVGDTVYLDKTCPAHGRVVTPIWRGLRSYEMWSRSRRATSRPFSVATDIAEGCPRDCGLCADHRQQGCCVLVEVTSRCDLVCPVCFASAGRHGADMPIGEIAVALDRLRAGSGQVHIQLSGGEPTVRDDLPEIVALVRAKGFDFVQINTNGLRIGREPGYLAALVDAGLDCVFLQFDGVSDAVYRKLRGRDLLAEKRLAIAGARAAGVGVVLVPTLVPGVNTGEIGAIVDFARDEMPTVRAVHFQPVSYFGRHPGAPRDEDRITLPEVMQALIEYGGGAIGLEDFRPGSAENPFCSFSGRFAVDRSGGLRSDPEPAAGCCGSGSGEGPSGTECCGAATSRSPEVARAQRYVAGQWTTMPQAATPAAGLEAFDAFLERQSRRLSLSGMAFQDAWTLDLDRLRQCHIHVAKPDGRVIPFCAYNLTDLGGRSLYREPSA</sequence>
<dbReference type="InterPro" id="IPR034474">
    <property type="entry name" value="Methyltransferase_Class_D"/>
</dbReference>
<dbReference type="GO" id="GO:0046872">
    <property type="term" value="F:metal ion binding"/>
    <property type="evidence" value="ECO:0007669"/>
    <property type="project" value="UniProtKB-KW"/>
</dbReference>
<accession>A0A212L074</accession>
<dbReference type="Pfam" id="PF23545">
    <property type="entry name" value="Zn_ribbon_HMPTM"/>
    <property type="match status" value="1"/>
</dbReference>
<reference evidence="7" key="1">
    <citation type="submission" date="2016-08" db="EMBL/GenBank/DDBJ databases">
        <authorList>
            <person name="Seilhamer J.J."/>
        </authorList>
    </citation>
    <scope>NUCLEOTIDE SEQUENCE</scope>
    <source>
        <strain evidence="7">86</strain>
    </source>
</reference>
<dbReference type="InterPro" id="IPR058240">
    <property type="entry name" value="rSAM_sf"/>
</dbReference>
<protein>
    <submittedName>
        <fullName evidence="7">Molybdenum cofactor biosynthesis protein MoaA</fullName>
    </submittedName>
</protein>
<dbReference type="Gene3D" id="3.20.20.70">
    <property type="entry name" value="Aldolase class I"/>
    <property type="match status" value="1"/>
</dbReference>
<dbReference type="NCBIfam" id="NF045646">
    <property type="entry name" value="rSAM_Se_TrsS"/>
    <property type="match status" value="1"/>
</dbReference>
<dbReference type="GO" id="GO:0051536">
    <property type="term" value="F:iron-sulfur cluster binding"/>
    <property type="evidence" value="ECO:0007669"/>
    <property type="project" value="UniProtKB-KW"/>
</dbReference>
<dbReference type="SFLD" id="SFLDG01067">
    <property type="entry name" value="SPASM/twitch_domain_containing"/>
    <property type="match status" value="1"/>
</dbReference>
<gene>
    <name evidence="7" type="ORF">KL86PLE_10334</name>
</gene>
<dbReference type="GO" id="GO:0003824">
    <property type="term" value="F:catalytic activity"/>
    <property type="evidence" value="ECO:0007669"/>
    <property type="project" value="InterPro"/>
</dbReference>